<evidence type="ECO:0000259" key="1">
    <source>
        <dbReference type="Pfam" id="PF17516"/>
    </source>
</evidence>
<evidence type="ECO:0000313" key="2">
    <source>
        <dbReference type="EMBL" id="KPH74372.1"/>
    </source>
</evidence>
<dbReference type="Proteomes" id="UP000037854">
    <property type="component" value="Unassembled WGS sequence"/>
</dbReference>
<dbReference type="Pfam" id="PF17516">
    <property type="entry name" value="ProQ_C"/>
    <property type="match status" value="1"/>
</dbReference>
<dbReference type="EMBL" id="LGTK01000032">
    <property type="protein sequence ID" value="KPH74372.1"/>
    <property type="molecule type" value="Genomic_DNA"/>
</dbReference>
<dbReference type="InterPro" id="IPR035236">
    <property type="entry name" value="ProQ_C"/>
</dbReference>
<name>A0ABR5MII4_9BACI</name>
<reference evidence="2 3" key="1">
    <citation type="submission" date="2015-07" db="EMBL/GenBank/DDBJ databases">
        <title>High-quality draft genome sequence of Oceanobacillus caeni HM6, a bacillus isolated from a human feces.</title>
        <authorList>
            <person name="Kumar J."/>
            <person name="Verma M.K."/>
            <person name="Pandey R."/>
            <person name="Bhambi M."/>
            <person name="Chauhan N."/>
        </authorList>
    </citation>
    <scope>NUCLEOTIDE SEQUENCE [LARGE SCALE GENOMIC DNA]</scope>
    <source>
        <strain evidence="2 3">HM6</strain>
    </source>
</reference>
<sequence length="63" mass="7167">MNDTLQNVQVGDNVRVKIANSYEYGIVTDIENGEVMIQLSEALSREVSFEDFIELGYKVVINR</sequence>
<proteinExistence type="predicted"/>
<evidence type="ECO:0000313" key="3">
    <source>
        <dbReference type="Proteomes" id="UP000037854"/>
    </source>
</evidence>
<keyword evidence="3" id="KW-1185">Reference proteome</keyword>
<organism evidence="2 3">
    <name type="scientific">Oceanobacillus caeni</name>
    <dbReference type="NCBI Taxonomy" id="405946"/>
    <lineage>
        <taxon>Bacteria</taxon>
        <taxon>Bacillati</taxon>
        <taxon>Bacillota</taxon>
        <taxon>Bacilli</taxon>
        <taxon>Bacillales</taxon>
        <taxon>Bacillaceae</taxon>
        <taxon>Oceanobacillus</taxon>
    </lineage>
</organism>
<feature type="domain" description="RNA chaperone ProQ C-terminal" evidence="1">
    <location>
        <begin position="5"/>
        <end position="49"/>
    </location>
</feature>
<accession>A0ABR5MII4</accession>
<protein>
    <recommendedName>
        <fullName evidence="1">RNA chaperone ProQ C-terminal domain-containing protein</fullName>
    </recommendedName>
</protein>
<gene>
    <name evidence="2" type="ORF">AFL42_10230</name>
</gene>
<comment type="caution">
    <text evidence="2">The sequence shown here is derived from an EMBL/GenBank/DDBJ whole genome shotgun (WGS) entry which is preliminary data.</text>
</comment>
<dbReference type="RefSeq" id="WP_060668571.1">
    <property type="nucleotide sequence ID" value="NZ_JARTGE010000080.1"/>
</dbReference>